<evidence type="ECO:0000256" key="6">
    <source>
        <dbReference type="ARBA" id="ARBA00023242"/>
    </source>
</evidence>
<dbReference type="PANTHER" id="PTHR28127:SF1">
    <property type="entry name" value="RIBOSOME ASSEMBLY PROTEIN 3"/>
    <property type="match status" value="1"/>
</dbReference>
<evidence type="ECO:0000256" key="4">
    <source>
        <dbReference type="ARBA" id="ARBA00015339"/>
    </source>
</evidence>
<dbReference type="Pfam" id="PF14615">
    <property type="entry name" value="Rsa3"/>
    <property type="match status" value="1"/>
</dbReference>
<dbReference type="GO" id="GO:0005730">
    <property type="term" value="C:nucleolus"/>
    <property type="evidence" value="ECO:0007669"/>
    <property type="project" value="UniProtKB-SubCell"/>
</dbReference>
<accession>A0A2T9ZI00</accession>
<dbReference type="OrthoDB" id="69550at2759"/>
<comment type="function">
    <text evidence="1">Required for efficient biogenesis of the 60S ribosomal subunit.</text>
</comment>
<evidence type="ECO:0000256" key="8">
    <source>
        <dbReference type="SAM" id="MobiDB-lite"/>
    </source>
</evidence>
<evidence type="ECO:0000256" key="5">
    <source>
        <dbReference type="ARBA" id="ARBA00022517"/>
    </source>
</evidence>
<dbReference type="InterPro" id="IPR051898">
    <property type="entry name" value="Ribosome_Assembly_3"/>
</dbReference>
<dbReference type="GO" id="GO:0030687">
    <property type="term" value="C:preribosome, large subunit precursor"/>
    <property type="evidence" value="ECO:0007669"/>
    <property type="project" value="TreeGrafter"/>
</dbReference>
<feature type="compositionally biased region" description="Low complexity" evidence="8">
    <location>
        <begin position="21"/>
        <end position="40"/>
    </location>
</feature>
<dbReference type="PANTHER" id="PTHR28127">
    <property type="entry name" value="RIBOSOME ASSEMBLY PROTEIN 3"/>
    <property type="match status" value="1"/>
</dbReference>
<gene>
    <name evidence="10" type="ORF">BB560_001368</name>
</gene>
<evidence type="ECO:0000313" key="10">
    <source>
        <dbReference type="EMBL" id="PVV04137.1"/>
    </source>
</evidence>
<dbReference type="InterPro" id="IPR028217">
    <property type="entry name" value="Rsa3_C"/>
</dbReference>
<comment type="subcellular location">
    <subcellularLocation>
        <location evidence="2">Nucleus</location>
        <location evidence="2">Nucleolus</location>
    </subcellularLocation>
</comment>
<evidence type="ECO:0000256" key="1">
    <source>
        <dbReference type="ARBA" id="ARBA00003035"/>
    </source>
</evidence>
<feature type="compositionally biased region" description="Polar residues" evidence="8">
    <location>
        <begin position="77"/>
        <end position="87"/>
    </location>
</feature>
<name>A0A2T9ZI00_9FUNG</name>
<evidence type="ECO:0000256" key="2">
    <source>
        <dbReference type="ARBA" id="ARBA00004604"/>
    </source>
</evidence>
<feature type="compositionally biased region" description="Basic and acidic residues" evidence="8">
    <location>
        <begin position="1"/>
        <end position="15"/>
    </location>
</feature>
<feature type="domain" description="Ribosome-assembly protein 3 C-terminal" evidence="9">
    <location>
        <begin position="154"/>
        <end position="198"/>
    </location>
</feature>
<dbReference type="Proteomes" id="UP000245609">
    <property type="component" value="Unassembled WGS sequence"/>
</dbReference>
<keyword evidence="7" id="KW-0687">Ribonucleoprotein</keyword>
<keyword evidence="11" id="KW-1185">Reference proteome</keyword>
<proteinExistence type="inferred from homology"/>
<protein>
    <recommendedName>
        <fullName evidence="4">Ribosome assembly protein 3</fullName>
    </recommendedName>
</protein>
<keyword evidence="5" id="KW-0690">Ribosome biogenesis</keyword>
<reference evidence="10 11" key="1">
    <citation type="journal article" date="2018" name="MBio">
        <title>Comparative Genomics Reveals the Core Gene Toolbox for the Fungus-Insect Symbiosis.</title>
        <authorList>
            <person name="Wang Y."/>
            <person name="Stata M."/>
            <person name="Wang W."/>
            <person name="Stajich J.E."/>
            <person name="White M.M."/>
            <person name="Moncalvo J.M."/>
        </authorList>
    </citation>
    <scope>NUCLEOTIDE SEQUENCE [LARGE SCALE GENOMIC DNA]</scope>
    <source>
        <strain evidence="10 11">SC-DP-2</strain>
    </source>
</reference>
<comment type="caution">
    <text evidence="10">The sequence shown here is derived from an EMBL/GenBank/DDBJ whole genome shotgun (WGS) entry which is preliminary data.</text>
</comment>
<dbReference type="STRING" id="133381.A0A2T9ZI00"/>
<dbReference type="GO" id="GO:0000027">
    <property type="term" value="P:ribosomal large subunit assembly"/>
    <property type="evidence" value="ECO:0007669"/>
    <property type="project" value="TreeGrafter"/>
</dbReference>
<feature type="region of interest" description="Disordered" evidence="8">
    <location>
        <begin position="1"/>
        <end position="87"/>
    </location>
</feature>
<keyword evidence="6" id="KW-0539">Nucleus</keyword>
<comment type="similarity">
    <text evidence="3">Belongs to the RSA3 family.</text>
</comment>
<evidence type="ECO:0000313" key="11">
    <source>
        <dbReference type="Proteomes" id="UP000245609"/>
    </source>
</evidence>
<sequence>MDSPIDSDHSSHISDSDSDSDSISSCFSTHSIDALSSGSEAEAEAEAKSGAESGSDSDSHLSDHSIHKTSKDPNKGTPKQTQFDSPFETTLKNGQDIFSKLDDPDFQTVLSTSEKLFEKSKQNNNNIVTNFDLINELKLCDTENGIQNTMKSGFKALYMDAMTNAFGDELNLLRHSENLDSNKLELLVSSLQSGINIFENDDLSLK</sequence>
<organism evidence="10 11">
    <name type="scientific">Smittium megazygosporum</name>
    <dbReference type="NCBI Taxonomy" id="133381"/>
    <lineage>
        <taxon>Eukaryota</taxon>
        <taxon>Fungi</taxon>
        <taxon>Fungi incertae sedis</taxon>
        <taxon>Zoopagomycota</taxon>
        <taxon>Kickxellomycotina</taxon>
        <taxon>Harpellomycetes</taxon>
        <taxon>Harpellales</taxon>
        <taxon>Legeriomycetaceae</taxon>
        <taxon>Smittium</taxon>
    </lineage>
</organism>
<evidence type="ECO:0000256" key="3">
    <source>
        <dbReference type="ARBA" id="ARBA00006256"/>
    </source>
</evidence>
<evidence type="ECO:0000259" key="9">
    <source>
        <dbReference type="Pfam" id="PF14615"/>
    </source>
</evidence>
<dbReference type="EMBL" id="MBFS01000157">
    <property type="protein sequence ID" value="PVV04137.1"/>
    <property type="molecule type" value="Genomic_DNA"/>
</dbReference>
<feature type="compositionally biased region" description="Basic and acidic residues" evidence="8">
    <location>
        <begin position="57"/>
        <end position="74"/>
    </location>
</feature>
<dbReference type="AlphaFoldDB" id="A0A2T9ZI00"/>
<evidence type="ECO:0000256" key="7">
    <source>
        <dbReference type="ARBA" id="ARBA00023274"/>
    </source>
</evidence>